<dbReference type="KEGG" id="lamb:KBB96_06215"/>
<proteinExistence type="predicted"/>
<dbReference type="EMBL" id="CP073100">
    <property type="protein sequence ID" value="QUE52484.1"/>
    <property type="molecule type" value="Genomic_DNA"/>
</dbReference>
<dbReference type="GO" id="GO:0016747">
    <property type="term" value="F:acyltransferase activity, transferring groups other than amino-acyl groups"/>
    <property type="evidence" value="ECO:0007669"/>
    <property type="project" value="InterPro"/>
</dbReference>
<feature type="domain" description="N-acetyltransferase" evidence="1">
    <location>
        <begin position="38"/>
        <end position="123"/>
    </location>
</feature>
<dbReference type="AlphaFoldDB" id="A0A975J1W7"/>
<dbReference type="Proteomes" id="UP000676169">
    <property type="component" value="Chromosome"/>
</dbReference>
<dbReference type="Pfam" id="PF13302">
    <property type="entry name" value="Acetyltransf_3"/>
    <property type="match status" value="1"/>
</dbReference>
<organism evidence="2 3">
    <name type="scientific">Luteolibacter ambystomatis</name>
    <dbReference type="NCBI Taxonomy" id="2824561"/>
    <lineage>
        <taxon>Bacteria</taxon>
        <taxon>Pseudomonadati</taxon>
        <taxon>Verrucomicrobiota</taxon>
        <taxon>Verrucomicrobiia</taxon>
        <taxon>Verrucomicrobiales</taxon>
        <taxon>Verrucomicrobiaceae</taxon>
        <taxon>Luteolibacter</taxon>
    </lineage>
</organism>
<evidence type="ECO:0000259" key="1">
    <source>
        <dbReference type="Pfam" id="PF13302"/>
    </source>
</evidence>
<accession>A0A975J1W7</accession>
<dbReference type="InterPro" id="IPR000182">
    <property type="entry name" value="GNAT_dom"/>
</dbReference>
<dbReference type="InterPro" id="IPR016181">
    <property type="entry name" value="Acyl_CoA_acyltransferase"/>
</dbReference>
<reference evidence="2" key="1">
    <citation type="submission" date="2021-04" db="EMBL/GenBank/DDBJ databases">
        <title>Luteolibacter sp. 32A isolated from the skin of an Anderson's salamander (Ambystoma andersonii).</title>
        <authorList>
            <person name="Spergser J."/>
            <person name="Busse H.-J."/>
        </authorList>
    </citation>
    <scope>NUCLEOTIDE SEQUENCE</scope>
    <source>
        <strain evidence="2">32A</strain>
    </source>
</reference>
<dbReference type="SUPFAM" id="SSF55729">
    <property type="entry name" value="Acyl-CoA N-acyltransferases (Nat)"/>
    <property type="match status" value="1"/>
</dbReference>
<sequence length="152" mass="17123">MTSEPPLPMPPDGLTFGEVSLYFDRLVPADLVQGFAPYYHFRILNPDGWDAGHVNLRVGDTDHINLYAGHIGYSVHELYRGFGYARQGCLAAAPFIRTIYPSVIITTDPDNAASLRTIEKLGAVFLEEIPVPPHDPQYRGGSRRKRRFRWVP</sequence>
<keyword evidence="3" id="KW-1185">Reference proteome</keyword>
<gene>
    <name evidence="2" type="ORF">KBB96_06215</name>
</gene>
<name>A0A975J1W7_9BACT</name>
<dbReference type="Gene3D" id="3.40.630.30">
    <property type="match status" value="1"/>
</dbReference>
<protein>
    <submittedName>
        <fullName evidence="2">GNAT family N-acetyltransferase</fullName>
        <ecNumber evidence="2">2.3.1.-</ecNumber>
    </submittedName>
</protein>
<evidence type="ECO:0000313" key="2">
    <source>
        <dbReference type="EMBL" id="QUE52484.1"/>
    </source>
</evidence>
<evidence type="ECO:0000313" key="3">
    <source>
        <dbReference type="Proteomes" id="UP000676169"/>
    </source>
</evidence>
<keyword evidence="2" id="KW-0012">Acyltransferase</keyword>
<keyword evidence="2" id="KW-0808">Transferase</keyword>
<dbReference type="EC" id="2.3.1.-" evidence="2"/>